<dbReference type="GeneID" id="70584200"/>
<evidence type="ECO:0000313" key="3">
    <source>
        <dbReference type="Proteomes" id="UP000190834"/>
    </source>
</evidence>
<dbReference type="InterPro" id="IPR026269">
    <property type="entry name" value="DmsD-type"/>
</dbReference>
<reference evidence="3" key="1">
    <citation type="submission" date="2017-02" db="EMBL/GenBank/DDBJ databases">
        <authorList>
            <person name="Varghese N."/>
            <person name="Submissions S."/>
        </authorList>
    </citation>
    <scope>NUCLEOTIDE SEQUENCE [LARGE SCALE GENOMIC DNA]</scope>
    <source>
        <strain evidence="3">DSM 19608</strain>
    </source>
</reference>
<evidence type="ECO:0000313" key="2">
    <source>
        <dbReference type="EMBL" id="SJZ77150.1"/>
    </source>
</evidence>
<evidence type="ECO:0000256" key="1">
    <source>
        <dbReference type="ARBA" id="ARBA00023186"/>
    </source>
</evidence>
<proteinExistence type="predicted"/>
<dbReference type="RefSeq" id="WP_078925725.1">
    <property type="nucleotide sequence ID" value="NZ_FUXB01000005.1"/>
</dbReference>
<organism evidence="2 3">
    <name type="scientific">Vibrio cincinnatiensis DSM 19608</name>
    <dbReference type="NCBI Taxonomy" id="1123491"/>
    <lineage>
        <taxon>Bacteria</taxon>
        <taxon>Pseudomonadati</taxon>
        <taxon>Pseudomonadota</taxon>
        <taxon>Gammaproteobacteria</taxon>
        <taxon>Vibrionales</taxon>
        <taxon>Vibrionaceae</taxon>
        <taxon>Vibrio</taxon>
    </lineage>
</organism>
<dbReference type="NCBIfam" id="NF008632">
    <property type="entry name" value="PRK11621.1"/>
    <property type="match status" value="1"/>
</dbReference>
<dbReference type="InterPro" id="IPR020945">
    <property type="entry name" value="DMSO/NO3_reduct_chaperone"/>
</dbReference>
<dbReference type="AlphaFoldDB" id="A0A1T4NCZ6"/>
<dbReference type="PANTHER" id="PTHR34227">
    <property type="entry name" value="CHAPERONE PROTEIN YCDY"/>
    <property type="match status" value="1"/>
</dbReference>
<dbReference type="PIRSF" id="PIRSF004690">
    <property type="entry name" value="DmsD"/>
    <property type="match status" value="1"/>
</dbReference>
<keyword evidence="1" id="KW-0143">Chaperone</keyword>
<dbReference type="Proteomes" id="UP000190834">
    <property type="component" value="Unassembled WGS sequence"/>
</dbReference>
<sequence length="193" mass="22257">MNEIITLSSVLGSLLYYPLSHEQNQVILQQLTQWTEGEHPFLDLLEAQQQDAPDTLLEDYQQLFEGRESMPAPPWGSVYLDKDQVIFGESTLALRAFLRQHQIEIDTGLREPEDHFGLMLMSLSQLLSDAQSQNSGKVLLSHHLLPWGYRYLTLLKQSATTQTYQCLADIAQQWLEYLQQAFSVQPVEMKVYR</sequence>
<keyword evidence="3" id="KW-1185">Reference proteome</keyword>
<gene>
    <name evidence="2" type="ORF">SAMN02745782_01326</name>
</gene>
<accession>A0A1T4NCZ6</accession>
<name>A0A1T4NCZ6_VIBCI</name>
<dbReference type="OrthoDB" id="3174863at2"/>
<dbReference type="InterPro" id="IPR050289">
    <property type="entry name" value="TorD/DmsD_chaperones"/>
</dbReference>
<dbReference type="PANTHER" id="PTHR34227:SF13">
    <property type="entry name" value="TAT PROOFREADING CHAPERONE DMSD-RELATED"/>
    <property type="match status" value="1"/>
</dbReference>
<protein>
    <submittedName>
        <fullName evidence="2">Chaperone TorD involved in molybdoenzyme TorA maturation</fullName>
    </submittedName>
</protein>
<dbReference type="InterPro" id="IPR036411">
    <property type="entry name" value="TorD-like_sf"/>
</dbReference>
<dbReference type="EMBL" id="FUXB01000005">
    <property type="protein sequence ID" value="SJZ77150.1"/>
    <property type="molecule type" value="Genomic_DNA"/>
</dbReference>
<dbReference type="SUPFAM" id="SSF89155">
    <property type="entry name" value="TorD-like"/>
    <property type="match status" value="1"/>
</dbReference>
<dbReference type="STRING" id="1123491.SAMN02745782_01326"/>
<dbReference type="Gene3D" id="1.10.3480.10">
    <property type="entry name" value="TorD-like"/>
    <property type="match status" value="1"/>
</dbReference>
<dbReference type="Pfam" id="PF02613">
    <property type="entry name" value="Nitrate_red_del"/>
    <property type="match status" value="1"/>
</dbReference>